<accession>A0ABS1QYZ1</accession>
<dbReference type="EMBL" id="JAERTY010000001">
    <property type="protein sequence ID" value="MBL1407653.1"/>
    <property type="molecule type" value="Genomic_DNA"/>
</dbReference>
<organism evidence="1 2">
    <name type="scientific">Sphingobacterium faecale</name>
    <dbReference type="NCBI Taxonomy" id="2803775"/>
    <lineage>
        <taxon>Bacteria</taxon>
        <taxon>Pseudomonadati</taxon>
        <taxon>Bacteroidota</taxon>
        <taxon>Sphingobacteriia</taxon>
        <taxon>Sphingobacteriales</taxon>
        <taxon>Sphingobacteriaceae</taxon>
        <taxon>Sphingobacterium</taxon>
    </lineage>
</organism>
<dbReference type="Pfam" id="PF19781">
    <property type="entry name" value="DUF6266"/>
    <property type="match status" value="1"/>
</dbReference>
<proteinExistence type="predicted"/>
<dbReference type="Proteomes" id="UP000625283">
    <property type="component" value="Unassembled WGS sequence"/>
</dbReference>
<reference evidence="1 2" key="1">
    <citation type="submission" date="2021-01" db="EMBL/GenBank/DDBJ databases">
        <title>C459-1 draft genome sequence.</title>
        <authorList>
            <person name="Zhang X.-F."/>
        </authorList>
    </citation>
    <scope>NUCLEOTIDE SEQUENCE [LARGE SCALE GENOMIC DNA]</scope>
    <source>
        <strain evidence="2">C459-1</strain>
    </source>
</reference>
<name>A0ABS1QYZ1_9SPHI</name>
<comment type="caution">
    <text evidence="1">The sequence shown here is derived from an EMBL/GenBank/DDBJ whole genome shotgun (WGS) entry which is preliminary data.</text>
</comment>
<gene>
    <name evidence="1" type="ORF">JKG61_02685</name>
</gene>
<evidence type="ECO:0000313" key="2">
    <source>
        <dbReference type="Proteomes" id="UP000625283"/>
    </source>
</evidence>
<sequence length="181" mass="20472">MNTKKASAEVHRIRTKFVLGNRFLAPLGPIVSKGFGMKAQQGKRKGWTPRNFALSHLLRFAVIGSYPDLRIDPAKVLLSDGNIEVPQDVGLESADQRLIVSFDTSRLTDFNHDDRVILVAYQIEDGVAIANTEQALRRDGRVELDVPEYLWQRELHLYLLLCDRAGTDYSRSMYLGERTIG</sequence>
<keyword evidence="2" id="KW-1185">Reference proteome</keyword>
<evidence type="ECO:0000313" key="1">
    <source>
        <dbReference type="EMBL" id="MBL1407653.1"/>
    </source>
</evidence>
<dbReference type="RefSeq" id="WP_202101441.1">
    <property type="nucleotide sequence ID" value="NZ_JAERTY010000001.1"/>
</dbReference>
<dbReference type="InterPro" id="IPR046233">
    <property type="entry name" value="DUF6266"/>
</dbReference>
<protein>
    <submittedName>
        <fullName evidence="1">Uncharacterized protein</fullName>
    </submittedName>
</protein>